<gene>
    <name evidence="1" type="ORF">PCOR1329_LOCUS39932</name>
</gene>
<evidence type="ECO:0008006" key="3">
    <source>
        <dbReference type="Google" id="ProtNLM"/>
    </source>
</evidence>
<keyword evidence="2" id="KW-1185">Reference proteome</keyword>
<dbReference type="Proteomes" id="UP001189429">
    <property type="component" value="Unassembled WGS sequence"/>
</dbReference>
<name>A0ABN9TKI2_9DINO</name>
<protein>
    <recommendedName>
        <fullName evidence="3">Zinc-ribbon domain-containing protein</fullName>
    </recommendedName>
</protein>
<evidence type="ECO:0000313" key="1">
    <source>
        <dbReference type="EMBL" id="CAK0846449.1"/>
    </source>
</evidence>
<sequence length="109" mass="11402">VFCTNCGNECNTSHRFCGFCGSQVGAAGATPASMQALPSSMRADAPTFVMPAGGDPWAPAPLYSMVTSPALEMPAPADAATDELDIMRGRMMLLAALKEMESRETTSSH</sequence>
<dbReference type="EMBL" id="CAUYUJ010014823">
    <property type="protein sequence ID" value="CAK0846449.1"/>
    <property type="molecule type" value="Genomic_DNA"/>
</dbReference>
<feature type="non-terminal residue" evidence="1">
    <location>
        <position position="1"/>
    </location>
</feature>
<comment type="caution">
    <text evidence="1">The sequence shown here is derived from an EMBL/GenBank/DDBJ whole genome shotgun (WGS) entry which is preliminary data.</text>
</comment>
<organism evidence="1 2">
    <name type="scientific">Prorocentrum cordatum</name>
    <dbReference type="NCBI Taxonomy" id="2364126"/>
    <lineage>
        <taxon>Eukaryota</taxon>
        <taxon>Sar</taxon>
        <taxon>Alveolata</taxon>
        <taxon>Dinophyceae</taxon>
        <taxon>Prorocentrales</taxon>
        <taxon>Prorocentraceae</taxon>
        <taxon>Prorocentrum</taxon>
    </lineage>
</organism>
<accession>A0ABN9TKI2</accession>
<evidence type="ECO:0000313" key="2">
    <source>
        <dbReference type="Proteomes" id="UP001189429"/>
    </source>
</evidence>
<proteinExistence type="predicted"/>
<reference evidence="1" key="1">
    <citation type="submission" date="2023-10" db="EMBL/GenBank/DDBJ databases">
        <authorList>
            <person name="Chen Y."/>
            <person name="Shah S."/>
            <person name="Dougan E. K."/>
            <person name="Thang M."/>
            <person name="Chan C."/>
        </authorList>
    </citation>
    <scope>NUCLEOTIDE SEQUENCE [LARGE SCALE GENOMIC DNA]</scope>
</reference>